<dbReference type="AlphaFoldDB" id="A0A486NLF7"/>
<evidence type="ECO:0000313" key="1">
    <source>
        <dbReference type="EMBL" id="VGL58727.1"/>
    </source>
</evidence>
<reference evidence="1" key="1">
    <citation type="submission" date="2019-03" db="EMBL/GenBank/DDBJ databases">
        <authorList>
            <consortium name="Pathogen Informatics"/>
        </authorList>
    </citation>
    <scope>NUCLEOTIDE SEQUENCE</scope>
    <source>
        <strain evidence="1">5012STDY7626445</strain>
    </source>
</reference>
<name>A0A486NLF7_KLEPN</name>
<dbReference type="RefSeq" id="WP_015585917.1">
    <property type="nucleotide sequence ID" value="NZ_BIHT01000003.1"/>
</dbReference>
<organism evidence="1">
    <name type="scientific">Klebsiella pneumoniae</name>
    <dbReference type="NCBI Taxonomy" id="573"/>
    <lineage>
        <taxon>Bacteria</taxon>
        <taxon>Pseudomonadati</taxon>
        <taxon>Pseudomonadota</taxon>
        <taxon>Gammaproteobacteria</taxon>
        <taxon>Enterobacterales</taxon>
        <taxon>Enterobacteriaceae</taxon>
        <taxon>Klebsiella/Raoultella group</taxon>
        <taxon>Klebsiella</taxon>
        <taxon>Klebsiella pneumoniae complex</taxon>
    </lineage>
</organism>
<sequence length="222" mass="26001">MAFTDETITAIKSYIDAHLGGWDWHKKRFDFISDETLQSRLADEFISTRYIYKILEGMNADEWLLRAQIRLQVLAYASIYEAVLHHILFTEMSSNKHVQALTEFETKKEISIPQNQRIILAKALKHDEKDIIPTYKSTAKTDITKVRFDKKAECAERLGLIDAKLKDELIELYEARNAIHIHAEIKKNLDYQLDLSKRAYMRMEPFVMQIKENLPKILANQN</sequence>
<protein>
    <submittedName>
        <fullName evidence="1">Uncharacterized protein</fullName>
    </submittedName>
</protein>
<accession>A0A486NLF7</accession>
<gene>
    <name evidence="1" type="ORF">SAMEA4873647_01874</name>
</gene>
<proteinExistence type="predicted"/>
<dbReference type="EMBL" id="CAAHCR010000002">
    <property type="protein sequence ID" value="VGL58727.1"/>
    <property type="molecule type" value="Genomic_DNA"/>
</dbReference>